<organism evidence="1 3">
    <name type="scientific">Rotaria socialis</name>
    <dbReference type="NCBI Taxonomy" id="392032"/>
    <lineage>
        <taxon>Eukaryota</taxon>
        <taxon>Metazoa</taxon>
        <taxon>Spiralia</taxon>
        <taxon>Gnathifera</taxon>
        <taxon>Rotifera</taxon>
        <taxon>Eurotatoria</taxon>
        <taxon>Bdelloidea</taxon>
        <taxon>Philodinida</taxon>
        <taxon>Philodinidae</taxon>
        <taxon>Rotaria</taxon>
    </lineage>
</organism>
<protein>
    <submittedName>
        <fullName evidence="1">Uncharacterized protein</fullName>
    </submittedName>
</protein>
<comment type="caution">
    <text evidence="1">The sequence shown here is derived from an EMBL/GenBank/DDBJ whole genome shotgun (WGS) entry which is preliminary data.</text>
</comment>
<evidence type="ECO:0000313" key="1">
    <source>
        <dbReference type="EMBL" id="CAF3376450.1"/>
    </source>
</evidence>
<gene>
    <name evidence="1" type="ORF">KIK155_LOCUS5876</name>
    <name evidence="2" type="ORF">TOA249_LOCUS26015</name>
</gene>
<dbReference type="EMBL" id="CAJOBS010002943">
    <property type="protein sequence ID" value="CAF4840313.1"/>
    <property type="molecule type" value="Genomic_DNA"/>
</dbReference>
<evidence type="ECO:0000313" key="2">
    <source>
        <dbReference type="EMBL" id="CAF4840313.1"/>
    </source>
</evidence>
<dbReference type="EMBL" id="CAJNYV010000717">
    <property type="protein sequence ID" value="CAF3376450.1"/>
    <property type="molecule type" value="Genomic_DNA"/>
</dbReference>
<dbReference type="Proteomes" id="UP000663865">
    <property type="component" value="Unassembled WGS sequence"/>
</dbReference>
<dbReference type="Proteomes" id="UP000663838">
    <property type="component" value="Unassembled WGS sequence"/>
</dbReference>
<name>A0A817YBL1_9BILA</name>
<evidence type="ECO:0000313" key="3">
    <source>
        <dbReference type="Proteomes" id="UP000663865"/>
    </source>
</evidence>
<sequence>MDKDSFIDELRAALTNSNKLINMHQEALIRVTTYADMIKELTNISGQNVISDLQNKYKQNQTEAFTIKVILNYKNNLMVNDQTLTTGTYHQLIGYGNIAASVESSSSSATNTNEIT</sequence>
<reference evidence="1" key="1">
    <citation type="submission" date="2021-02" db="EMBL/GenBank/DDBJ databases">
        <authorList>
            <person name="Nowell W R."/>
        </authorList>
    </citation>
    <scope>NUCLEOTIDE SEQUENCE</scope>
</reference>
<accession>A0A817YBL1</accession>
<proteinExistence type="predicted"/>
<dbReference type="AlphaFoldDB" id="A0A817YBL1"/>